<organism evidence="2 3">
    <name type="scientific">Gemmatimonas aurantiaca</name>
    <dbReference type="NCBI Taxonomy" id="173480"/>
    <lineage>
        <taxon>Bacteria</taxon>
        <taxon>Pseudomonadati</taxon>
        <taxon>Gemmatimonadota</taxon>
        <taxon>Gemmatimonadia</taxon>
        <taxon>Gemmatimonadales</taxon>
        <taxon>Gemmatimonadaceae</taxon>
        <taxon>Gemmatimonas</taxon>
    </lineage>
</organism>
<dbReference type="EMBL" id="DPIY01000005">
    <property type="protein sequence ID" value="HCT56335.1"/>
    <property type="molecule type" value="Genomic_DNA"/>
</dbReference>
<comment type="caution">
    <text evidence="2">The sequence shown here is derived from an EMBL/GenBank/DDBJ whole genome shotgun (WGS) entry which is preliminary data.</text>
</comment>
<dbReference type="InterPro" id="IPR001375">
    <property type="entry name" value="Peptidase_S9_cat"/>
</dbReference>
<dbReference type="InterPro" id="IPR053145">
    <property type="entry name" value="AB_hydrolase_Est10"/>
</dbReference>
<dbReference type="SUPFAM" id="SSF53474">
    <property type="entry name" value="alpha/beta-Hydrolases"/>
    <property type="match status" value="1"/>
</dbReference>
<dbReference type="PANTHER" id="PTHR43265">
    <property type="entry name" value="ESTERASE ESTD"/>
    <property type="match status" value="1"/>
</dbReference>
<protein>
    <recommendedName>
        <fullName evidence="1">Peptidase S9 prolyl oligopeptidase catalytic domain-containing protein</fullName>
    </recommendedName>
</protein>
<dbReference type="Proteomes" id="UP000264071">
    <property type="component" value="Unassembled WGS sequence"/>
</dbReference>
<sequence length="543" mass="57320">MLHLIFRRGRRVGLATVVLVLCGVIAGLVLARSAGAQAAPSAGIIPPTLFVYLRGNDTVATETFSADAGALRGALVLRGQPSLMWTQQRSGTTLTALDVTVRAAGALSDAAPLQEVTLTPRSDSVVIVSRSGGRSRTQAVASRDGALPLVGQSVMHAAVVSRAARQMNRRVVPVFMASGLQTLDGTVVTVGDTTTLSISGLAVRTVWRGDLPVEVTVPAQGLRAVRATGPITLAPADAISYNAPVNAPYGAEQVTIPTSRGYTLAGTLTKPTGAAGKVPVVITISGSGPQERDSRLPGIRGYQPFREIADTLGRRGIAVLRYDDRGVGASGGASSRGSATSTDFADDVQSVIAWLKTRSDIDPARIALAGHSEGGLIAPIVAVREPSLRAIALLAGPAYDGRRILVSQNETVIKELSGVTDAQRDSLRRRVPASLDSVERTNPWFGQFMRTDPRVMLRQVKQPVLVLQGDTDLQVTREQADSIATTLRAAGNRRVTLRHFPATNHLMLADSTGALNGYALLPNTQVRREVLGALADWMVQTLR</sequence>
<reference evidence="2 3" key="1">
    <citation type="journal article" date="2018" name="Nat. Biotechnol.">
        <title>A standardized bacterial taxonomy based on genome phylogeny substantially revises the tree of life.</title>
        <authorList>
            <person name="Parks D.H."/>
            <person name="Chuvochina M."/>
            <person name="Waite D.W."/>
            <person name="Rinke C."/>
            <person name="Skarshewski A."/>
            <person name="Chaumeil P.A."/>
            <person name="Hugenholtz P."/>
        </authorList>
    </citation>
    <scope>NUCLEOTIDE SEQUENCE [LARGE SCALE GENOMIC DNA]</scope>
    <source>
        <strain evidence="2">UBA8844</strain>
    </source>
</reference>
<accession>A0A3D4V5H6</accession>
<dbReference type="GO" id="GO:0052689">
    <property type="term" value="F:carboxylic ester hydrolase activity"/>
    <property type="evidence" value="ECO:0007669"/>
    <property type="project" value="TreeGrafter"/>
</dbReference>
<evidence type="ECO:0000259" key="1">
    <source>
        <dbReference type="Pfam" id="PF00326"/>
    </source>
</evidence>
<dbReference type="Gene3D" id="3.40.50.1820">
    <property type="entry name" value="alpha/beta hydrolase"/>
    <property type="match status" value="1"/>
</dbReference>
<feature type="domain" description="Peptidase S9 prolyl oligopeptidase catalytic" evidence="1">
    <location>
        <begin position="309"/>
        <end position="513"/>
    </location>
</feature>
<evidence type="ECO:0000313" key="3">
    <source>
        <dbReference type="Proteomes" id="UP000264071"/>
    </source>
</evidence>
<dbReference type="Pfam" id="PF00326">
    <property type="entry name" value="Peptidase_S9"/>
    <property type="match status" value="1"/>
</dbReference>
<dbReference type="InterPro" id="IPR029058">
    <property type="entry name" value="AB_hydrolase_fold"/>
</dbReference>
<dbReference type="PANTHER" id="PTHR43265:SF1">
    <property type="entry name" value="ESTERASE ESTD"/>
    <property type="match status" value="1"/>
</dbReference>
<name>A0A3D4V5H6_9BACT</name>
<gene>
    <name evidence="2" type="ORF">DGD08_03890</name>
</gene>
<dbReference type="AlphaFoldDB" id="A0A3D4V5H6"/>
<proteinExistence type="predicted"/>
<evidence type="ECO:0000313" key="2">
    <source>
        <dbReference type="EMBL" id="HCT56335.1"/>
    </source>
</evidence>